<comment type="caution">
    <text evidence="2">The sequence shown here is derived from an EMBL/GenBank/DDBJ whole genome shotgun (WGS) entry which is preliminary data.</text>
</comment>
<dbReference type="RefSeq" id="WP_251836109.1">
    <property type="nucleotide sequence ID" value="NZ_JACSQG010000003.1"/>
</dbReference>
<protein>
    <submittedName>
        <fullName evidence="2">Lipid A deacylase LpxR family protein</fullName>
    </submittedName>
</protein>
<reference evidence="2 3" key="1">
    <citation type="submission" date="2020-08" db="EMBL/GenBank/DDBJ databases">
        <title>A Genomic Blueprint of the Chicken Gut Microbiome.</title>
        <authorList>
            <person name="Gilroy R."/>
            <person name="Ravi A."/>
            <person name="Getino M."/>
            <person name="Pursley I."/>
            <person name="Horton D.L."/>
            <person name="Alikhan N.-F."/>
            <person name="Baker D."/>
            <person name="Gharbi K."/>
            <person name="Hall N."/>
            <person name="Watson M."/>
            <person name="Adriaenssens E.M."/>
            <person name="Foster-Nyarko E."/>
            <person name="Jarju S."/>
            <person name="Secka A."/>
            <person name="Antonio M."/>
            <person name="Oren A."/>
            <person name="Chaudhuri R."/>
            <person name="La Ragione R.M."/>
            <person name="Hildebrand F."/>
            <person name="Pallen M.J."/>
        </authorList>
    </citation>
    <scope>NUCLEOTIDE SEQUENCE [LARGE SCALE GENOMIC DNA]</scope>
    <source>
        <strain evidence="2 3">Sa2CUA2</strain>
    </source>
</reference>
<sequence length="328" mass="36712">MTSLKGKLRIRCLLLVFLPGVATAQTLSFKVENDLLSYDNRDGHYSGGIEAFWSFEPTAEHWTRGVAEALPGWSAGEVVNVAYRFGYQIYTPNDIDARYLVEDDRPYAGLAFAGVSWFADQPRETWRRTREMHLDIGLVGPAVGAEKVQRGLHKVFDSSEPNGWRNQLRNEPFVNLAYGQQWWRKGSFAGLELEYGPGLGLAVGNLYTYGSSGVGIRFGRRLDRSFGIPSVTPGQSGDLHFTPGSAFAWYGFVHLEGRYMAQNMLLDGNTFKSSHSVDRNEWVGDAKAGVVLTWDHWQVAFASVWRSHEFAGQRGHDQFGSLTISRGF</sequence>
<feature type="chain" id="PRO_5046504077" evidence="1">
    <location>
        <begin position="25"/>
        <end position="328"/>
    </location>
</feature>
<keyword evidence="3" id="KW-1185">Reference proteome</keyword>
<gene>
    <name evidence="2" type="ORF">H9642_09075</name>
</gene>
<name>A0ABR8TNK8_9PSED</name>
<evidence type="ECO:0000313" key="2">
    <source>
        <dbReference type="EMBL" id="MBD7977345.1"/>
    </source>
</evidence>
<dbReference type="InterPro" id="IPR018707">
    <property type="entry name" value="LpxR"/>
</dbReference>
<dbReference type="Pfam" id="PF09982">
    <property type="entry name" value="LpxR"/>
    <property type="match status" value="1"/>
</dbReference>
<dbReference type="InterPro" id="IPR037107">
    <property type="entry name" value="Put_OMP_sf"/>
</dbReference>
<organism evidence="2 3">
    <name type="scientific">Serpens gallinarum</name>
    <dbReference type="NCBI Taxonomy" id="2763075"/>
    <lineage>
        <taxon>Bacteria</taxon>
        <taxon>Pseudomonadati</taxon>
        <taxon>Pseudomonadota</taxon>
        <taxon>Gammaproteobacteria</taxon>
        <taxon>Pseudomonadales</taxon>
        <taxon>Pseudomonadaceae</taxon>
        <taxon>Pseudomonas</taxon>
    </lineage>
</organism>
<dbReference type="EMBL" id="JACSQG010000003">
    <property type="protein sequence ID" value="MBD7977345.1"/>
    <property type="molecule type" value="Genomic_DNA"/>
</dbReference>
<keyword evidence="1" id="KW-0732">Signal</keyword>
<dbReference type="Gene3D" id="2.40.128.140">
    <property type="entry name" value="Outer membrane protein"/>
    <property type="match status" value="1"/>
</dbReference>
<feature type="signal peptide" evidence="1">
    <location>
        <begin position="1"/>
        <end position="24"/>
    </location>
</feature>
<evidence type="ECO:0000256" key="1">
    <source>
        <dbReference type="SAM" id="SignalP"/>
    </source>
</evidence>
<accession>A0ABR8TNK8</accession>
<evidence type="ECO:0000313" key="3">
    <source>
        <dbReference type="Proteomes" id="UP000611945"/>
    </source>
</evidence>
<proteinExistence type="predicted"/>
<dbReference type="Proteomes" id="UP000611945">
    <property type="component" value="Unassembled WGS sequence"/>
</dbReference>